<dbReference type="InterPro" id="IPR001638">
    <property type="entry name" value="Solute-binding_3/MltF_N"/>
</dbReference>
<evidence type="ECO:0000256" key="2">
    <source>
        <dbReference type="ARBA" id="ARBA00022729"/>
    </source>
</evidence>
<dbReference type="SMART" id="SM00062">
    <property type="entry name" value="PBPb"/>
    <property type="match status" value="1"/>
</dbReference>
<dbReference type="STRING" id="1907666.DSM25559_3648"/>
<dbReference type="Proteomes" id="UP000187891">
    <property type="component" value="Unassembled WGS sequence"/>
</dbReference>
<dbReference type="SUPFAM" id="SSF53850">
    <property type="entry name" value="Periplasmic binding protein-like II"/>
    <property type="match status" value="1"/>
</dbReference>
<accession>A0A1R3U5D4</accession>
<proteinExistence type="predicted"/>
<dbReference type="GO" id="GO:0042597">
    <property type="term" value="C:periplasmic space"/>
    <property type="evidence" value="ECO:0007669"/>
    <property type="project" value="UniProtKB-SubCell"/>
</dbReference>
<dbReference type="PANTHER" id="PTHR35936:SF17">
    <property type="entry name" value="ARGININE-BINDING EXTRACELLULAR PROTEIN ARTP"/>
    <property type="match status" value="1"/>
</dbReference>
<name>A0A1R3U5D4_9HYPH</name>
<comment type="subcellular location">
    <subcellularLocation>
        <location evidence="1">Periplasm</location>
    </subcellularLocation>
</comment>
<evidence type="ECO:0000256" key="3">
    <source>
        <dbReference type="SAM" id="SignalP"/>
    </source>
</evidence>
<reference evidence="6" key="1">
    <citation type="submission" date="2016-10" db="EMBL/GenBank/DDBJ databases">
        <authorList>
            <person name="Wibberg D."/>
        </authorList>
    </citation>
    <scope>NUCLEOTIDE SEQUENCE [LARGE SCALE GENOMIC DNA]</scope>
</reference>
<feature type="domain" description="Solute-binding protein family 3/N-terminal" evidence="4">
    <location>
        <begin position="37"/>
        <end position="256"/>
    </location>
</feature>
<feature type="signal peptide" evidence="3">
    <location>
        <begin position="1"/>
        <end position="26"/>
    </location>
</feature>
<dbReference type="RefSeq" id="WP_077121738.1">
    <property type="nucleotide sequence ID" value="NZ_FMUE01000009.1"/>
</dbReference>
<dbReference type="PANTHER" id="PTHR35936">
    <property type="entry name" value="MEMBRANE-BOUND LYTIC MUREIN TRANSGLYCOSYLASE F"/>
    <property type="match status" value="1"/>
</dbReference>
<dbReference type="Gene3D" id="3.40.190.10">
    <property type="entry name" value="Periplasmic binding protein-like II"/>
    <property type="match status" value="2"/>
</dbReference>
<evidence type="ECO:0000259" key="4">
    <source>
        <dbReference type="SMART" id="SM00062"/>
    </source>
</evidence>
<dbReference type="AlphaFoldDB" id="A0A1R3U5D4"/>
<evidence type="ECO:0000313" key="6">
    <source>
        <dbReference type="Proteomes" id="UP000187891"/>
    </source>
</evidence>
<gene>
    <name evidence="5" type="primary">fliY_4</name>
    <name evidence="5" type="ORF">DSM25559_3648</name>
</gene>
<protein>
    <submittedName>
        <fullName evidence="5">Sulfate starvation-induced protein 7</fullName>
    </submittedName>
</protein>
<evidence type="ECO:0000256" key="1">
    <source>
        <dbReference type="ARBA" id="ARBA00004418"/>
    </source>
</evidence>
<dbReference type="Pfam" id="PF00497">
    <property type="entry name" value="SBP_bac_3"/>
    <property type="match status" value="1"/>
</dbReference>
<keyword evidence="2 3" id="KW-0732">Signal</keyword>
<sequence length="265" mass="28344">MPTRIISKLALIAGAGLLAFASAANADVLDNIKKAGKVRIAVAMGTPEYSFVDENLKPTGSDVETAKLIAKDLGVELELVEITNAARVPSVQTGKADMVVSSLGITEERKKAIDYSVPYATLALVVAGPADVAIKDYADLDGKRVGVTRATTNDQDITAKARGADVVRFEDDATLITSVVSGQVNILSSQSAVINGINKKMTSNPLQVKFTQKETNLGIGIPKGETALKGWLDGWVKTNFDNKVLRDIYRNYHNAELPDDLTSRQ</sequence>
<dbReference type="EMBL" id="FMUE01000009">
    <property type="protein sequence ID" value="SCX31052.1"/>
    <property type="molecule type" value="Genomic_DNA"/>
</dbReference>
<feature type="chain" id="PRO_5013249622" evidence="3">
    <location>
        <begin position="27"/>
        <end position="265"/>
    </location>
</feature>
<organism evidence="5 6">
    <name type="scientific">Agrobacterium rosae</name>
    <dbReference type="NCBI Taxonomy" id="1972867"/>
    <lineage>
        <taxon>Bacteria</taxon>
        <taxon>Pseudomonadati</taxon>
        <taxon>Pseudomonadota</taxon>
        <taxon>Alphaproteobacteria</taxon>
        <taxon>Hyphomicrobiales</taxon>
        <taxon>Rhizobiaceae</taxon>
        <taxon>Rhizobium/Agrobacterium group</taxon>
        <taxon>Agrobacterium</taxon>
    </lineage>
</organism>
<evidence type="ECO:0000313" key="5">
    <source>
        <dbReference type="EMBL" id="SCX31052.1"/>
    </source>
</evidence>